<keyword evidence="1" id="KW-0812">Transmembrane</keyword>
<keyword evidence="1" id="KW-1133">Transmembrane helix</keyword>
<dbReference type="Proteomes" id="UP000632766">
    <property type="component" value="Unassembled WGS sequence"/>
</dbReference>
<organism evidence="2 3">
    <name type="scientific">Amazonocrinis nigriterrae CENA67</name>
    <dbReference type="NCBI Taxonomy" id="2794033"/>
    <lineage>
        <taxon>Bacteria</taxon>
        <taxon>Bacillati</taxon>
        <taxon>Cyanobacteriota</taxon>
        <taxon>Cyanophyceae</taxon>
        <taxon>Nostocales</taxon>
        <taxon>Nostocaceae</taxon>
        <taxon>Amazonocrinis</taxon>
        <taxon>Amazonocrinis nigriterrae</taxon>
    </lineage>
</organism>
<gene>
    <name evidence="2" type="ORF">I8748_34535</name>
</gene>
<feature type="transmembrane region" description="Helical" evidence="1">
    <location>
        <begin position="84"/>
        <end position="105"/>
    </location>
</feature>
<reference evidence="2 3" key="1">
    <citation type="journal article" date="2021" name="Int. J. Syst. Evol. Microbiol.">
        <title>Amazonocrinis nigriterrae gen. nov., sp. nov., Atlanticothrix silvestris gen. nov., sp. nov. and Dendronalium phyllosphericum gen. nov., sp. nov., nostocacean cyanobacteria from Brazilian environments.</title>
        <authorList>
            <person name="Alvarenga D.O."/>
            <person name="Andreote A.P.D."/>
            <person name="Branco L.H.Z."/>
            <person name="Delbaje E."/>
            <person name="Cruz R.B."/>
            <person name="Varani A.M."/>
            <person name="Fiore M.F."/>
        </authorList>
    </citation>
    <scope>NUCLEOTIDE SEQUENCE [LARGE SCALE GENOMIC DNA]</scope>
    <source>
        <strain evidence="2 3">CENA67</strain>
    </source>
</reference>
<name>A0A8J7HZP3_9NOST</name>
<proteinExistence type="predicted"/>
<protein>
    <submittedName>
        <fullName evidence="2">Uncharacterized protein</fullName>
    </submittedName>
</protein>
<keyword evidence="1" id="KW-0472">Membrane</keyword>
<accession>A0A8J7HZP3</accession>
<comment type="caution">
    <text evidence="2">The sequence shown here is derived from an EMBL/GenBank/DDBJ whole genome shotgun (WGS) entry which is preliminary data.</text>
</comment>
<dbReference type="RefSeq" id="WP_198128923.1">
    <property type="nucleotide sequence ID" value="NZ_JAECZC010000111.1"/>
</dbReference>
<evidence type="ECO:0000313" key="3">
    <source>
        <dbReference type="Proteomes" id="UP000632766"/>
    </source>
</evidence>
<dbReference type="AlphaFoldDB" id="A0A8J7HZP3"/>
<feature type="transmembrane region" description="Helical" evidence="1">
    <location>
        <begin position="53"/>
        <end position="78"/>
    </location>
</feature>
<keyword evidence="3" id="KW-1185">Reference proteome</keyword>
<sequence>MNSQPDEDLQRRLQKLEAQINSSSGEVGQSQQPKKTSQFSFTNLKAYFMRSQLWFNNLSGISKVIFSGVAVLVGLAIVQAVLKLVASAISLAVLALLVYLGYKFFVAGSFQNK</sequence>
<dbReference type="EMBL" id="JAECZC010000111">
    <property type="protein sequence ID" value="MBH8567210.1"/>
    <property type="molecule type" value="Genomic_DNA"/>
</dbReference>
<evidence type="ECO:0000313" key="2">
    <source>
        <dbReference type="EMBL" id="MBH8567210.1"/>
    </source>
</evidence>
<evidence type="ECO:0000256" key="1">
    <source>
        <dbReference type="SAM" id="Phobius"/>
    </source>
</evidence>